<dbReference type="GO" id="GO:0000981">
    <property type="term" value="F:DNA-binding transcription factor activity, RNA polymerase II-specific"/>
    <property type="evidence" value="ECO:0007669"/>
    <property type="project" value="TreeGrafter"/>
</dbReference>
<dbReference type="InterPro" id="IPR024940">
    <property type="entry name" value="TCF/LEF"/>
</dbReference>
<comment type="subunit">
    <text evidence="10">Binds to the beta-catenin homolog arm or to gro.</text>
</comment>
<comment type="caution">
    <text evidence="14">The sequence shown here is derived from an EMBL/GenBank/DDBJ whole genome shotgun (WGS) entry which is preliminary data.</text>
</comment>
<evidence type="ECO:0000256" key="9">
    <source>
        <dbReference type="ARBA" id="ARBA00053480"/>
    </source>
</evidence>
<evidence type="ECO:0000256" key="6">
    <source>
        <dbReference type="ARBA" id="ARBA00023159"/>
    </source>
</evidence>
<dbReference type="InterPro" id="IPR009071">
    <property type="entry name" value="HMG_box_dom"/>
</dbReference>
<keyword evidence="4" id="KW-0805">Transcription regulation</keyword>
<evidence type="ECO:0000256" key="2">
    <source>
        <dbReference type="ARBA" id="ARBA00006569"/>
    </source>
</evidence>
<dbReference type="GO" id="GO:1990907">
    <property type="term" value="C:beta-catenin-TCF complex"/>
    <property type="evidence" value="ECO:0007669"/>
    <property type="project" value="TreeGrafter"/>
</dbReference>
<feature type="DNA-binding region" description="HMG box" evidence="12">
    <location>
        <begin position="16"/>
        <end position="86"/>
    </location>
</feature>
<keyword evidence="6" id="KW-0010">Activator</keyword>
<evidence type="ECO:0000256" key="4">
    <source>
        <dbReference type="ARBA" id="ARBA00023015"/>
    </source>
</evidence>
<proteinExistence type="inferred from homology"/>
<dbReference type="Gene3D" id="1.10.30.10">
    <property type="entry name" value="High mobility group box domain"/>
    <property type="match status" value="1"/>
</dbReference>
<dbReference type="GO" id="GO:0000978">
    <property type="term" value="F:RNA polymerase II cis-regulatory region sequence-specific DNA binding"/>
    <property type="evidence" value="ECO:0007669"/>
    <property type="project" value="TreeGrafter"/>
</dbReference>
<name>A0A8S9ZNC3_9BILA</name>
<evidence type="ECO:0000256" key="7">
    <source>
        <dbReference type="ARBA" id="ARBA00023163"/>
    </source>
</evidence>
<evidence type="ECO:0000256" key="10">
    <source>
        <dbReference type="ARBA" id="ARBA00061799"/>
    </source>
</evidence>
<dbReference type="Proteomes" id="UP000605970">
    <property type="component" value="Unassembled WGS sequence"/>
</dbReference>
<dbReference type="PROSITE" id="PS50118">
    <property type="entry name" value="HMG_BOX_2"/>
    <property type="match status" value="1"/>
</dbReference>
<dbReference type="EMBL" id="JABEBT010000049">
    <property type="protein sequence ID" value="KAF7634929.1"/>
    <property type="molecule type" value="Genomic_DNA"/>
</dbReference>
<dbReference type="GO" id="GO:0001222">
    <property type="term" value="F:transcription corepressor binding"/>
    <property type="evidence" value="ECO:0007669"/>
    <property type="project" value="UniProtKB-ARBA"/>
</dbReference>
<dbReference type="Pfam" id="PF00505">
    <property type="entry name" value="HMG_box"/>
    <property type="match status" value="1"/>
</dbReference>
<dbReference type="GO" id="GO:0007500">
    <property type="term" value="P:mesodermal cell fate determination"/>
    <property type="evidence" value="ECO:0007669"/>
    <property type="project" value="UniProtKB-ARBA"/>
</dbReference>
<comment type="function">
    <text evidence="9">Segment polarity protein. Functions together with arm to transduce the Wingless (Wg) signal in embryos and in developing adult tissues. Acts as a transcriptional activator, but in the absence of arm, it binds to gro and acts as a transcriptional repressor of wg-responsive genes.</text>
</comment>
<evidence type="ECO:0000256" key="12">
    <source>
        <dbReference type="PROSITE-ProRule" id="PRU00267"/>
    </source>
</evidence>
<evidence type="ECO:0000256" key="1">
    <source>
        <dbReference type="ARBA" id="ARBA00004123"/>
    </source>
</evidence>
<keyword evidence="15" id="KW-1185">Reference proteome</keyword>
<feature type="domain" description="HMG box" evidence="13">
    <location>
        <begin position="16"/>
        <end position="86"/>
    </location>
</feature>
<evidence type="ECO:0000256" key="8">
    <source>
        <dbReference type="ARBA" id="ARBA00023242"/>
    </source>
</evidence>
<organism evidence="14 15">
    <name type="scientific">Meloidogyne graminicola</name>
    <dbReference type="NCBI Taxonomy" id="189291"/>
    <lineage>
        <taxon>Eukaryota</taxon>
        <taxon>Metazoa</taxon>
        <taxon>Ecdysozoa</taxon>
        <taxon>Nematoda</taxon>
        <taxon>Chromadorea</taxon>
        <taxon>Rhabditida</taxon>
        <taxon>Tylenchina</taxon>
        <taxon>Tylenchomorpha</taxon>
        <taxon>Tylenchoidea</taxon>
        <taxon>Meloidogynidae</taxon>
        <taxon>Meloidogyninae</taxon>
        <taxon>Meloidogyne</taxon>
    </lineage>
</organism>
<accession>A0A8S9ZNC3</accession>
<evidence type="ECO:0000256" key="11">
    <source>
        <dbReference type="ARBA" id="ARBA00080285"/>
    </source>
</evidence>
<keyword evidence="7" id="KW-0804">Transcription</keyword>
<keyword evidence="8 12" id="KW-0539">Nucleus</keyword>
<dbReference type="GO" id="GO:0060070">
    <property type="term" value="P:canonical Wnt signaling pathway"/>
    <property type="evidence" value="ECO:0007669"/>
    <property type="project" value="TreeGrafter"/>
</dbReference>
<dbReference type="FunFam" id="1.10.30.10:FF:000001">
    <property type="entry name" value="transcription factor 7 isoform X2"/>
    <property type="match status" value="1"/>
</dbReference>
<gene>
    <name evidence="14" type="ORF">Mgra_00005673</name>
</gene>
<dbReference type="AlphaFoldDB" id="A0A8S9ZNC3"/>
<dbReference type="GO" id="GO:0000785">
    <property type="term" value="C:chromatin"/>
    <property type="evidence" value="ECO:0007669"/>
    <property type="project" value="TreeGrafter"/>
</dbReference>
<dbReference type="GO" id="GO:0007435">
    <property type="term" value="P:salivary gland morphogenesis"/>
    <property type="evidence" value="ECO:0007669"/>
    <property type="project" value="UniProtKB-ARBA"/>
</dbReference>
<protein>
    <recommendedName>
        <fullName evidence="11">dTCF</fullName>
    </recommendedName>
</protein>
<dbReference type="PANTHER" id="PTHR10373:SF38">
    <property type="entry name" value="PROTEIN PANGOLIN, ISOFORM J"/>
    <property type="match status" value="1"/>
</dbReference>
<dbReference type="SUPFAM" id="SSF47095">
    <property type="entry name" value="HMG-box"/>
    <property type="match status" value="1"/>
</dbReference>
<dbReference type="GO" id="GO:0072091">
    <property type="term" value="P:regulation of stem cell proliferation"/>
    <property type="evidence" value="ECO:0007669"/>
    <property type="project" value="UniProtKB-ARBA"/>
</dbReference>
<evidence type="ECO:0000259" key="13">
    <source>
        <dbReference type="PROSITE" id="PS50118"/>
    </source>
</evidence>
<dbReference type="SMART" id="SM01366">
    <property type="entry name" value="c-clamp"/>
    <property type="match status" value="1"/>
</dbReference>
<comment type="subcellular location">
    <subcellularLocation>
        <location evidence="1">Nucleus</location>
    </subcellularLocation>
</comment>
<reference evidence="14" key="1">
    <citation type="journal article" date="2020" name="Ecol. Evol.">
        <title>Genome structure and content of the rice root-knot nematode (Meloidogyne graminicola).</title>
        <authorList>
            <person name="Phan N.T."/>
            <person name="Danchin E.G.J."/>
            <person name="Klopp C."/>
            <person name="Perfus-Barbeoch L."/>
            <person name="Kozlowski D.K."/>
            <person name="Koutsovoulos G.D."/>
            <person name="Lopez-Roques C."/>
            <person name="Bouchez O."/>
            <person name="Zahm M."/>
            <person name="Besnard G."/>
            <person name="Bellafiore S."/>
        </authorList>
    </citation>
    <scope>NUCLEOTIDE SEQUENCE</scope>
    <source>
        <strain evidence="14">VN-18</strain>
    </source>
</reference>
<evidence type="ECO:0000256" key="3">
    <source>
        <dbReference type="ARBA" id="ARBA00022687"/>
    </source>
</evidence>
<evidence type="ECO:0000313" key="15">
    <source>
        <dbReference type="Proteomes" id="UP000605970"/>
    </source>
</evidence>
<keyword evidence="5 12" id="KW-0238">DNA-binding</keyword>
<evidence type="ECO:0000256" key="5">
    <source>
        <dbReference type="ARBA" id="ARBA00023125"/>
    </source>
</evidence>
<evidence type="ECO:0000313" key="14">
    <source>
        <dbReference type="EMBL" id="KAF7634929.1"/>
    </source>
</evidence>
<dbReference type="SMART" id="SM00398">
    <property type="entry name" value="HMG"/>
    <property type="match status" value="1"/>
</dbReference>
<sequence length="150" mass="18445">MEKIIILNNESKREHIKKPMNAFMLFMKENRHKYMDETNDRKKQSAELNKELGQIWQKMSKDEQQPYYEMAQQKREEHQQLYPNWTARENYAIHKKAKRRRTRERSFENNDQKKCRARFGVDNQAKWCKHCRRKKRCLNVCDSSSPLHQN</sequence>
<keyword evidence="3" id="KW-0879">Wnt signaling pathway</keyword>
<dbReference type="InterPro" id="IPR036910">
    <property type="entry name" value="HMG_box_dom_sf"/>
</dbReference>
<comment type="similarity">
    <text evidence="2">Belongs to the TCF/LEF family.</text>
</comment>
<dbReference type="PANTHER" id="PTHR10373">
    <property type="entry name" value="TRANSCRIPTION FACTOR 7 FAMILY MEMBER"/>
    <property type="match status" value="1"/>
</dbReference>